<dbReference type="InterPro" id="IPR055583">
    <property type="entry name" value="DUF7159"/>
</dbReference>
<feature type="domain" description="DUF7159" evidence="3">
    <location>
        <begin position="2"/>
        <end position="220"/>
    </location>
</feature>
<evidence type="ECO:0000256" key="2">
    <source>
        <dbReference type="SAM" id="Phobius"/>
    </source>
</evidence>
<keyword evidence="2" id="KW-0812">Transmembrane</keyword>
<keyword evidence="2" id="KW-0472">Membrane</keyword>
<dbReference type="Proteomes" id="UP000467428">
    <property type="component" value="Chromosome"/>
</dbReference>
<evidence type="ECO:0000256" key="1">
    <source>
        <dbReference type="SAM" id="MobiDB-lite"/>
    </source>
</evidence>
<evidence type="ECO:0000259" key="3">
    <source>
        <dbReference type="Pfam" id="PF23717"/>
    </source>
</evidence>
<organism evidence="4 5">
    <name type="scientific">Mycolicibacterium arabiense</name>
    <dbReference type="NCBI Taxonomy" id="1286181"/>
    <lineage>
        <taxon>Bacteria</taxon>
        <taxon>Bacillati</taxon>
        <taxon>Actinomycetota</taxon>
        <taxon>Actinomycetes</taxon>
        <taxon>Mycobacteriales</taxon>
        <taxon>Mycobacteriaceae</taxon>
        <taxon>Mycolicibacterium</taxon>
    </lineage>
</organism>
<gene>
    <name evidence="4" type="ORF">MARA_08910</name>
</gene>
<accession>A0A7I7RS96</accession>
<dbReference type="AlphaFoldDB" id="A0A7I7RS96"/>
<dbReference type="KEGG" id="marz:MARA_08910"/>
<geneLocation type="plasmid" evidence="5">
    <name>pjcm18538 dna</name>
</geneLocation>
<evidence type="ECO:0000313" key="5">
    <source>
        <dbReference type="Proteomes" id="UP000467428"/>
    </source>
</evidence>
<evidence type="ECO:0000313" key="4">
    <source>
        <dbReference type="EMBL" id="BBY47423.1"/>
    </source>
</evidence>
<feature type="compositionally biased region" description="Pro residues" evidence="1">
    <location>
        <begin position="427"/>
        <end position="436"/>
    </location>
</feature>
<dbReference type="EMBL" id="AP022593">
    <property type="protein sequence ID" value="BBY47423.1"/>
    <property type="molecule type" value="Genomic_DNA"/>
</dbReference>
<dbReference type="Pfam" id="PF23717">
    <property type="entry name" value="DUF7159"/>
    <property type="match status" value="1"/>
</dbReference>
<protein>
    <recommendedName>
        <fullName evidence="3">DUF7159 domain-containing protein</fullName>
    </recommendedName>
</protein>
<proteinExistence type="predicted"/>
<reference evidence="4 5" key="1">
    <citation type="journal article" date="2019" name="Emerg. Microbes Infect.">
        <title>Comprehensive subspecies identification of 175 nontuberculous mycobacteria species based on 7547 genomic profiles.</title>
        <authorList>
            <person name="Matsumoto Y."/>
            <person name="Kinjo T."/>
            <person name="Motooka D."/>
            <person name="Nabeya D."/>
            <person name="Jung N."/>
            <person name="Uechi K."/>
            <person name="Horii T."/>
            <person name="Iida T."/>
            <person name="Fujita J."/>
            <person name="Nakamura S."/>
        </authorList>
    </citation>
    <scope>NUCLEOTIDE SEQUENCE [LARGE SCALE GENOMIC DNA]</scope>
    <source>
        <strain evidence="4 5">JCM 18538</strain>
    </source>
</reference>
<feature type="region of interest" description="Disordered" evidence="1">
    <location>
        <begin position="414"/>
        <end position="436"/>
    </location>
</feature>
<sequence length="436" mass="44117">MDAVLGLSMTPTSVGLVLVEGQDADGATMDGNAFDVHAGAVETSEQAAAAVRRTEAMAATRGLRLTSIGVTWSEEADAEASMLMRSLSESGFDNVVPIRMPEATEALARGMAAVVGYETTAVCVIEPETVISLVVHASTGAVQTAFNHAIYSDDDLIGWLSTVFTKADWQPEALVVVGSAGGFESIVPELEDALSVPVFTPEEAQLALARGAALASAQSIDGPLDPGGEFAAYALTTGAGARQTRRGRVPVGAAGMLVAGVLTFVVSVSVAVSLELSPRRDAPASPAAASADAPRVPAAARANPSVLAPPIAIPPAPAAPPVLAEAPPAPEAPPIDVAPVAAPDAAFVPEAPVVAEAPPLAPVYEELPVAAPVIAPPPAVVTPPVTGTGPLVPNYTAPTKKPGILGRIRDKLRFGDDDQSQVAPAVPVTPPYVPGQ</sequence>
<keyword evidence="5" id="KW-1185">Reference proteome</keyword>
<keyword evidence="2" id="KW-1133">Transmembrane helix</keyword>
<name>A0A7I7RS96_9MYCO</name>
<feature type="transmembrane region" description="Helical" evidence="2">
    <location>
        <begin position="251"/>
        <end position="274"/>
    </location>
</feature>